<feature type="compositionally biased region" description="Low complexity" evidence="1">
    <location>
        <begin position="603"/>
        <end position="621"/>
    </location>
</feature>
<feature type="compositionally biased region" description="Gly residues" evidence="1">
    <location>
        <begin position="508"/>
        <end position="526"/>
    </location>
</feature>
<dbReference type="Proteomes" id="UP000031575">
    <property type="component" value="Unassembled WGS sequence"/>
</dbReference>
<dbReference type="VEuPathDB" id="FungiDB:SPBR_01309"/>
<feature type="compositionally biased region" description="Polar residues" evidence="1">
    <location>
        <begin position="1"/>
        <end position="10"/>
    </location>
</feature>
<sequence>MASLMDSSSLPAAGNAPHALSASLSEPESGVRSAGRTGPASGKTKGTRGAASAANKPVKASKTKTPNGANSEHRKEQNRIASRNYREKRKHKLALLQQILYDPSASDGATEAAAAASTPVPAPAPAHTTVQPAFGPYTDGTAPSLADSLDELTGILPDFQPIISGLISSNMLPPETAATSDTAAASIDATAAAQEAQPSDDFAAWAASNLPAAIAANSPRAKSSATPSSSSSSTSTSASRSTKATVPTLSTSSATTSESLLDLPMLQPWLIPFSSDQNSFTPFLTNATPNNGVTSSSFSAFTPADIAAAAAAAAAAAPASATPKARSQPPSSGSTVLEVDDLDETFDPGVDVDQFMTGTDSHQQHGNGVFSNLLSRPDWSTSYYAAQSYQNLHGTFASGPQPTSFAGAAMPLPQPTIRPSTTTLPSRPSPRPLSQTLAPPSEATATSSTSALPPNVLPSAIASPAAVAGEPSRKTRKKNRPVVRAMLQYVQTLSPHQKRLILQALLDGEGGGGSGGEGEGADGGDGTAELGDGDDERVEEVENADDDSDGSNDGTSNTSGSGTGRDAPKKTAFISRREDRFRQVVARWNNGRFAGPAGGGPAAGPSFSSSSSSPFSGTSTTDATSYATLTLSGYDRPNGLTGTIYNQPPPSGIYGTSFGADPVAGSYFPVPVMYMNLQCRRMGFRAAVWQNCLACGLVNPDALFDEAACYDEELEPQSPFALQADEARAVVLQGANRITAVVTAVRQNLARAGKTPPRDLQPVDAQILVAHHPYLDVIPFRGFRARALALLAEMEAAEEVAAAVAANNNADGVDTPPGSSRNETPCLLDEDELCYDMNVAEGLVCWGSQTGNDGAGLSSQAKRDSGSARDMRACLPWDMRSWEPQVWFLKKYWFLVGGWDDDMWRNCRWWHSMRGDELDYSVFASPGY</sequence>
<dbReference type="HOGENOM" id="CLU_335890_0_0_1"/>
<accession>A0A0C2IYI0</accession>
<feature type="region of interest" description="Disordered" evidence="1">
    <location>
        <begin position="403"/>
        <end position="457"/>
    </location>
</feature>
<feature type="region of interest" description="Disordered" evidence="1">
    <location>
        <begin position="592"/>
        <end position="621"/>
    </location>
</feature>
<dbReference type="PANTHER" id="PTHR38116:SF5">
    <property type="entry name" value="BZIP DOMAIN-CONTAINING PROTEIN"/>
    <property type="match status" value="1"/>
</dbReference>
<dbReference type="OrthoDB" id="5973539at2759"/>
<feature type="region of interest" description="Disordered" evidence="1">
    <location>
        <begin position="105"/>
        <end position="142"/>
    </location>
</feature>
<protein>
    <recommendedName>
        <fullName evidence="2">BZIP domain-containing protein</fullName>
    </recommendedName>
</protein>
<evidence type="ECO:0000313" key="4">
    <source>
        <dbReference type="Proteomes" id="UP000031575"/>
    </source>
</evidence>
<dbReference type="PROSITE" id="PS00036">
    <property type="entry name" value="BZIP_BASIC"/>
    <property type="match status" value="1"/>
</dbReference>
<feature type="region of interest" description="Disordered" evidence="1">
    <location>
        <begin position="1"/>
        <end position="88"/>
    </location>
</feature>
<gene>
    <name evidence="3" type="ORF">SPBR_01309</name>
</gene>
<evidence type="ECO:0000259" key="2">
    <source>
        <dbReference type="PROSITE" id="PS00036"/>
    </source>
</evidence>
<dbReference type="PANTHER" id="PTHR38116">
    <property type="entry name" value="CHROMOSOME 7, WHOLE GENOME SHOTGUN SEQUENCE"/>
    <property type="match status" value="1"/>
</dbReference>
<dbReference type="Pfam" id="PF11905">
    <property type="entry name" value="DUF3425"/>
    <property type="match status" value="1"/>
</dbReference>
<feature type="region of interest" description="Disordered" evidence="1">
    <location>
        <begin position="217"/>
        <end position="257"/>
    </location>
</feature>
<keyword evidence="4" id="KW-1185">Reference proteome</keyword>
<reference evidence="3 4" key="1">
    <citation type="journal article" date="2014" name="BMC Genomics">
        <title>Comparative genomics of the major fungal agents of human and animal Sporotrichosis: Sporothrix schenckii and Sporothrix brasiliensis.</title>
        <authorList>
            <person name="Teixeira M.M."/>
            <person name="de Almeida L.G."/>
            <person name="Kubitschek-Barreira P."/>
            <person name="Alves F.L."/>
            <person name="Kioshima E.S."/>
            <person name="Abadio A.K."/>
            <person name="Fernandes L."/>
            <person name="Derengowski L.S."/>
            <person name="Ferreira K.S."/>
            <person name="Souza R.C."/>
            <person name="Ruiz J.C."/>
            <person name="de Andrade N.C."/>
            <person name="Paes H.C."/>
            <person name="Nicola A.M."/>
            <person name="Albuquerque P."/>
            <person name="Gerber A.L."/>
            <person name="Martins V.P."/>
            <person name="Peconick L.D."/>
            <person name="Neto A.V."/>
            <person name="Chaucanez C.B."/>
            <person name="Silva P.A."/>
            <person name="Cunha O.L."/>
            <person name="de Oliveira F.F."/>
            <person name="dos Santos T.C."/>
            <person name="Barros A.L."/>
            <person name="Soares M.A."/>
            <person name="de Oliveira L.M."/>
            <person name="Marini M.M."/>
            <person name="Villalobos-Duno H."/>
            <person name="Cunha M.M."/>
            <person name="de Hoog S."/>
            <person name="da Silveira J.F."/>
            <person name="Henrissat B."/>
            <person name="Nino-Vega G.A."/>
            <person name="Cisalpino P.S."/>
            <person name="Mora-Montes H.M."/>
            <person name="Almeida S.R."/>
            <person name="Stajich J.E."/>
            <person name="Lopes-Bezerra L.M."/>
            <person name="Vasconcelos A.T."/>
            <person name="Felipe M.S."/>
        </authorList>
    </citation>
    <scope>NUCLEOTIDE SEQUENCE [LARGE SCALE GENOMIC DNA]</scope>
    <source>
        <strain evidence="3 4">5110</strain>
    </source>
</reference>
<feature type="region of interest" description="Disordered" evidence="1">
    <location>
        <begin position="506"/>
        <end position="576"/>
    </location>
</feature>
<feature type="compositionally biased region" description="Low complexity" evidence="1">
    <location>
        <begin position="415"/>
        <end position="454"/>
    </location>
</feature>
<dbReference type="EMBL" id="AWTV01000007">
    <property type="protein sequence ID" value="KIH91745.1"/>
    <property type="molecule type" value="Genomic_DNA"/>
</dbReference>
<dbReference type="AlphaFoldDB" id="A0A0C2IYI0"/>
<dbReference type="InterPro" id="IPR021833">
    <property type="entry name" value="DUF3425"/>
</dbReference>
<dbReference type="CDD" id="cd14688">
    <property type="entry name" value="bZIP_YAP"/>
    <property type="match status" value="1"/>
</dbReference>
<dbReference type="GeneID" id="63674541"/>
<feature type="compositionally biased region" description="Acidic residues" evidence="1">
    <location>
        <begin position="531"/>
        <end position="550"/>
    </location>
</feature>
<name>A0A0C2IYI0_9PEZI</name>
<feature type="compositionally biased region" description="Low complexity" evidence="1">
    <location>
        <begin position="105"/>
        <end position="133"/>
    </location>
</feature>
<dbReference type="InterPro" id="IPR004827">
    <property type="entry name" value="bZIP"/>
</dbReference>
<evidence type="ECO:0000256" key="1">
    <source>
        <dbReference type="SAM" id="MobiDB-lite"/>
    </source>
</evidence>
<evidence type="ECO:0000313" key="3">
    <source>
        <dbReference type="EMBL" id="KIH91745.1"/>
    </source>
</evidence>
<feature type="compositionally biased region" description="Low complexity" evidence="1">
    <location>
        <begin position="551"/>
        <end position="560"/>
    </location>
</feature>
<organism evidence="3 4">
    <name type="scientific">Sporothrix brasiliensis 5110</name>
    <dbReference type="NCBI Taxonomy" id="1398154"/>
    <lineage>
        <taxon>Eukaryota</taxon>
        <taxon>Fungi</taxon>
        <taxon>Dikarya</taxon>
        <taxon>Ascomycota</taxon>
        <taxon>Pezizomycotina</taxon>
        <taxon>Sordariomycetes</taxon>
        <taxon>Sordariomycetidae</taxon>
        <taxon>Ophiostomatales</taxon>
        <taxon>Ophiostomataceae</taxon>
        <taxon>Sporothrix</taxon>
    </lineage>
</organism>
<comment type="caution">
    <text evidence="3">The sequence shown here is derived from an EMBL/GenBank/DDBJ whole genome shotgun (WGS) entry which is preliminary data.</text>
</comment>
<feature type="domain" description="BZIP" evidence="2">
    <location>
        <begin position="74"/>
        <end position="88"/>
    </location>
</feature>
<dbReference type="GO" id="GO:0003700">
    <property type="term" value="F:DNA-binding transcription factor activity"/>
    <property type="evidence" value="ECO:0007669"/>
    <property type="project" value="InterPro"/>
</dbReference>
<dbReference type="RefSeq" id="XP_040619755.1">
    <property type="nucleotide sequence ID" value="XM_040759620.1"/>
</dbReference>
<proteinExistence type="predicted"/>